<sequence length="134" mass="15819">MENPFLKNETAEELPVIHNENFFLEDSYDDGVTSKEQYIEDCKLMNNYDYIKLHSFFEQMKQRYPLHISILPSENKNTKKPYYHVVLRSENGSSGYKLYAFKGVEKIIKTYIMDGKRVELDLHVLKEKASQNNA</sequence>
<evidence type="ECO:0000313" key="1">
    <source>
        <dbReference type="EMBL" id="TDS11942.1"/>
    </source>
</evidence>
<dbReference type="OrthoDB" id="9970566at2"/>
<name>A0A4R7CVU2_9SPHI</name>
<dbReference type="EMBL" id="SNZV01000007">
    <property type="protein sequence ID" value="TDS11942.1"/>
    <property type="molecule type" value="Genomic_DNA"/>
</dbReference>
<accession>A0A4R7CVU2</accession>
<comment type="caution">
    <text evidence="1">The sequence shown here is derived from an EMBL/GenBank/DDBJ whole genome shotgun (WGS) entry which is preliminary data.</text>
</comment>
<gene>
    <name evidence="1" type="ORF">B0I21_107294</name>
</gene>
<proteinExistence type="predicted"/>
<dbReference type="Proteomes" id="UP000294752">
    <property type="component" value="Unassembled WGS sequence"/>
</dbReference>
<reference evidence="1 2" key="1">
    <citation type="submission" date="2019-03" db="EMBL/GenBank/DDBJ databases">
        <title>Genomic Encyclopedia of Type Strains, Phase III (KMG-III): the genomes of soil and plant-associated and newly described type strains.</title>
        <authorList>
            <person name="Whitman W."/>
        </authorList>
    </citation>
    <scope>NUCLEOTIDE SEQUENCE [LARGE SCALE GENOMIC DNA]</scope>
    <source>
        <strain evidence="1 2">CGMCC 1.12801</strain>
    </source>
</reference>
<protein>
    <submittedName>
        <fullName evidence="1">Uncharacterized protein</fullName>
    </submittedName>
</protein>
<dbReference type="AlphaFoldDB" id="A0A4R7CVU2"/>
<keyword evidence="2" id="KW-1185">Reference proteome</keyword>
<organism evidence="1 2">
    <name type="scientific">Sphingobacterium paludis</name>
    <dbReference type="NCBI Taxonomy" id="1476465"/>
    <lineage>
        <taxon>Bacteria</taxon>
        <taxon>Pseudomonadati</taxon>
        <taxon>Bacteroidota</taxon>
        <taxon>Sphingobacteriia</taxon>
        <taxon>Sphingobacteriales</taxon>
        <taxon>Sphingobacteriaceae</taxon>
        <taxon>Sphingobacterium</taxon>
    </lineage>
</organism>
<evidence type="ECO:0000313" key="2">
    <source>
        <dbReference type="Proteomes" id="UP000294752"/>
    </source>
</evidence>
<dbReference type="RefSeq" id="WP_133641376.1">
    <property type="nucleotide sequence ID" value="NZ_SNZV01000007.1"/>
</dbReference>